<keyword evidence="2" id="KW-1185">Reference proteome</keyword>
<dbReference type="Proteomes" id="UP001465153">
    <property type="component" value="Unassembled WGS sequence"/>
</dbReference>
<evidence type="ECO:0000313" key="2">
    <source>
        <dbReference type="Proteomes" id="UP001465153"/>
    </source>
</evidence>
<evidence type="ECO:0008006" key="3">
    <source>
        <dbReference type="Google" id="ProtNLM"/>
    </source>
</evidence>
<organism evidence="1 2">
    <name type="scientific">Sessilibacter corallicola</name>
    <dbReference type="NCBI Taxonomy" id="2904075"/>
    <lineage>
        <taxon>Bacteria</taxon>
        <taxon>Pseudomonadati</taxon>
        <taxon>Pseudomonadota</taxon>
        <taxon>Gammaproteobacteria</taxon>
        <taxon>Cellvibrionales</taxon>
        <taxon>Cellvibrionaceae</taxon>
        <taxon>Sessilibacter</taxon>
    </lineage>
</organism>
<dbReference type="RefSeq" id="WP_353303328.1">
    <property type="nucleotide sequence ID" value="NZ_BAABWN010000007.1"/>
</dbReference>
<gene>
    <name evidence="1" type="ORF">NBRC116591_24080</name>
</gene>
<evidence type="ECO:0000313" key="1">
    <source>
        <dbReference type="EMBL" id="GAA6168597.1"/>
    </source>
</evidence>
<accession>A0ABQ0AAB4</accession>
<dbReference type="EMBL" id="BAABWN010000007">
    <property type="protein sequence ID" value="GAA6168597.1"/>
    <property type="molecule type" value="Genomic_DNA"/>
</dbReference>
<comment type="caution">
    <text evidence="1">The sequence shown here is derived from an EMBL/GenBank/DDBJ whole genome shotgun (WGS) entry which is preliminary data.</text>
</comment>
<proteinExistence type="predicted"/>
<sequence length="105" mass="11861">MIKKASLANLENNLVELNEDLELIIEHQDWDRLSVLDNQVNALVRQCVESGVIALENISNKVNHIARLYRHVIGLIQLERDCAQAKIAESKKNQQAKNAYLANAT</sequence>
<name>A0ABQ0AAB4_9GAMM</name>
<protein>
    <recommendedName>
        <fullName evidence="3">Flagellar protein FliT</fullName>
    </recommendedName>
</protein>
<reference evidence="1 2" key="1">
    <citation type="submission" date="2024-04" db="EMBL/GenBank/DDBJ databases">
        <title>Draft genome sequence of Sessilibacter corallicola NBRC 116591.</title>
        <authorList>
            <person name="Miyakawa T."/>
            <person name="Kusuya Y."/>
            <person name="Miura T."/>
        </authorList>
    </citation>
    <scope>NUCLEOTIDE SEQUENCE [LARGE SCALE GENOMIC DNA]</scope>
    <source>
        <strain evidence="1 2">KU-00831-HH</strain>
    </source>
</reference>